<dbReference type="Proteomes" id="UP000176951">
    <property type="component" value="Unassembled WGS sequence"/>
</dbReference>
<dbReference type="EMBL" id="MHSW01000026">
    <property type="protein sequence ID" value="OHA51142.1"/>
    <property type="molecule type" value="Genomic_DNA"/>
</dbReference>
<proteinExistence type="predicted"/>
<name>A0A1G2PU78_9BACT</name>
<accession>A0A1G2PU78</accession>
<evidence type="ECO:0000313" key="2">
    <source>
        <dbReference type="EMBL" id="OHA51142.1"/>
    </source>
</evidence>
<gene>
    <name evidence="2" type="ORF">A3A97_00380</name>
</gene>
<dbReference type="AlphaFoldDB" id="A0A1G2PU78"/>
<protein>
    <submittedName>
        <fullName evidence="2">Uncharacterized protein</fullName>
    </submittedName>
</protein>
<feature type="compositionally biased region" description="Basic and acidic residues" evidence="1">
    <location>
        <begin position="31"/>
        <end position="47"/>
    </location>
</feature>
<organism evidence="2 3">
    <name type="scientific">Candidatus Terrybacteria bacterium RIFCSPLOWO2_01_FULL_40_23</name>
    <dbReference type="NCBI Taxonomy" id="1802366"/>
    <lineage>
        <taxon>Bacteria</taxon>
        <taxon>Candidatus Terryibacteriota</taxon>
    </lineage>
</organism>
<sequence>MFGESYIPPEARGESSPEDASFERQALPGQEVRDQVSEISETEDKPKLLIEDPKFERYTRGIFINGGRQIKQMVAEGRMTEEQAYEAKEEVKRARAAFNAEELNNPDLVEVISKYPSTAENSAKAKLDKVTDKMLDTDSFTEEGREFAQKSGLKITELRADYEKEISDRTKLFRELREITPEQIEKAKYNRAFEGLLSEIEKLEGSAKVMALNDLALDRARIGRFDQIDQLINTLADVRQKDQFCVDLIDSFIREGNIPYANLEKIAGNIADSGLKKEWTEKIAEVKLQTIASGLNRVASGQNIEAERKQLGMDLRGNLDKISKSPQMQAMSAEYGSAAGWISQQAQDKDRALELLGIKLVGMFKHGAEKLGLNKTSTQGKAALAGFGLMWLFCFSIEKGIQLIKYSMEKAGVKFPQYAKRAIEGQGKKQAA</sequence>
<evidence type="ECO:0000256" key="1">
    <source>
        <dbReference type="SAM" id="MobiDB-lite"/>
    </source>
</evidence>
<evidence type="ECO:0000313" key="3">
    <source>
        <dbReference type="Proteomes" id="UP000176951"/>
    </source>
</evidence>
<comment type="caution">
    <text evidence="2">The sequence shown here is derived from an EMBL/GenBank/DDBJ whole genome shotgun (WGS) entry which is preliminary data.</text>
</comment>
<feature type="region of interest" description="Disordered" evidence="1">
    <location>
        <begin position="1"/>
        <end position="47"/>
    </location>
</feature>
<reference evidence="2 3" key="1">
    <citation type="journal article" date="2016" name="Nat. Commun.">
        <title>Thousands of microbial genomes shed light on interconnected biogeochemical processes in an aquifer system.</title>
        <authorList>
            <person name="Anantharaman K."/>
            <person name="Brown C.T."/>
            <person name="Hug L.A."/>
            <person name="Sharon I."/>
            <person name="Castelle C.J."/>
            <person name="Probst A.J."/>
            <person name="Thomas B.C."/>
            <person name="Singh A."/>
            <person name="Wilkins M.J."/>
            <person name="Karaoz U."/>
            <person name="Brodie E.L."/>
            <person name="Williams K.H."/>
            <person name="Hubbard S.S."/>
            <person name="Banfield J.F."/>
        </authorList>
    </citation>
    <scope>NUCLEOTIDE SEQUENCE [LARGE SCALE GENOMIC DNA]</scope>
</reference>